<dbReference type="Pfam" id="PF08242">
    <property type="entry name" value="Methyltransf_12"/>
    <property type="match status" value="1"/>
</dbReference>
<dbReference type="Proteomes" id="UP000185612">
    <property type="component" value="Unassembled WGS sequence"/>
</dbReference>
<evidence type="ECO:0000259" key="1">
    <source>
        <dbReference type="Pfam" id="PF08242"/>
    </source>
</evidence>
<evidence type="ECO:0000313" key="2">
    <source>
        <dbReference type="EMBL" id="OKL52134.1"/>
    </source>
</evidence>
<dbReference type="InterPro" id="IPR029063">
    <property type="entry name" value="SAM-dependent_MTases_sf"/>
</dbReference>
<name>A0A1Q5PWY7_9ACTO</name>
<dbReference type="InterPro" id="IPR013217">
    <property type="entry name" value="Methyltransf_12"/>
</dbReference>
<feature type="domain" description="Methyltransferase type 12" evidence="1">
    <location>
        <begin position="42"/>
        <end position="134"/>
    </location>
</feature>
<keyword evidence="3" id="KW-1185">Reference proteome</keyword>
<protein>
    <recommendedName>
        <fullName evidence="1">Methyltransferase type 12 domain-containing protein</fullName>
    </recommendedName>
</protein>
<dbReference type="Gene3D" id="3.40.50.150">
    <property type="entry name" value="Vaccinia Virus protein VP39"/>
    <property type="match status" value="1"/>
</dbReference>
<dbReference type="AlphaFoldDB" id="A0A1Q5PWY7"/>
<evidence type="ECO:0000313" key="3">
    <source>
        <dbReference type="Proteomes" id="UP000185612"/>
    </source>
</evidence>
<dbReference type="RefSeq" id="WP_073823644.1">
    <property type="nucleotide sequence ID" value="NZ_JAUNKL010000007.1"/>
</dbReference>
<dbReference type="CDD" id="cd02440">
    <property type="entry name" value="AdoMet_MTases"/>
    <property type="match status" value="1"/>
</dbReference>
<comment type="caution">
    <text evidence="2">The sequence shown here is derived from an EMBL/GenBank/DDBJ whole genome shotgun (WGS) entry which is preliminary data.</text>
</comment>
<sequence>MVDDYAATAATYDLLTAAFRPAQEEALAQLLAVIDPTVGPLLDIGCGSGHLLAHALQTVPDLHGLGLEPSPAMRALALARFAGLPALHARVTIRPEDATSAPLPPRLSGALAFGVLGHLHPDQRPALFRALAPRLAGPFLFDLQAPDSPVAVPAYEFARARLGELTYRGTAAGTPVGPHTMEWTMTYETCAGETVIERATMRTQVEHPPPPTVLAELAAAGFTARQLAGSRCWLAAGPAGENR</sequence>
<dbReference type="EMBL" id="MQVS01000003">
    <property type="protein sequence ID" value="OKL52134.1"/>
    <property type="molecule type" value="Genomic_DNA"/>
</dbReference>
<gene>
    <name evidence="2" type="ORF">BSZ40_04315</name>
</gene>
<accession>A0A1Q5PWY7</accession>
<dbReference type="STRING" id="52770.BSZ40_04315"/>
<dbReference type="SUPFAM" id="SSF53335">
    <property type="entry name" value="S-adenosyl-L-methionine-dependent methyltransferases"/>
    <property type="match status" value="1"/>
</dbReference>
<reference evidence="3" key="1">
    <citation type="submission" date="2016-12" db="EMBL/GenBank/DDBJ databases">
        <authorList>
            <person name="Meng X."/>
        </authorList>
    </citation>
    <scope>NUCLEOTIDE SEQUENCE [LARGE SCALE GENOMIC DNA]</scope>
    <source>
        <strain evidence="3">DSM 20732</strain>
    </source>
</reference>
<organism evidence="2 3">
    <name type="scientific">Buchananella hordeovulneris</name>
    <dbReference type="NCBI Taxonomy" id="52770"/>
    <lineage>
        <taxon>Bacteria</taxon>
        <taxon>Bacillati</taxon>
        <taxon>Actinomycetota</taxon>
        <taxon>Actinomycetes</taxon>
        <taxon>Actinomycetales</taxon>
        <taxon>Actinomycetaceae</taxon>
        <taxon>Buchananella</taxon>
    </lineage>
</organism>
<dbReference type="OrthoDB" id="9795634at2"/>
<proteinExistence type="predicted"/>
<dbReference type="InParanoid" id="A0A1Q5PWY7"/>